<accession>G7GSW7</accession>
<comment type="caution">
    <text evidence="3">The sequence shown here is derived from an EMBL/GenBank/DDBJ whole genome shotgun (WGS) entry which is preliminary data.</text>
</comment>
<sequence length="86" mass="9374">MTRGRGNADGAGGETQAGVEDEPLGPQGMKALRAERALVIQLRGERNAARRENEQLKQQLSSLRRAAIETCNNLIDQIESNEGTTR</sequence>
<keyword evidence="4" id="KW-1185">Reference proteome</keyword>
<dbReference type="EMBL" id="BAED01000058">
    <property type="protein sequence ID" value="GAB06692.1"/>
    <property type="molecule type" value="Genomic_DNA"/>
</dbReference>
<dbReference type="AlphaFoldDB" id="G7GSW7"/>
<evidence type="ECO:0000313" key="3">
    <source>
        <dbReference type="EMBL" id="GAB06692.1"/>
    </source>
</evidence>
<dbReference type="STRING" id="1075090.GOAMR_58_00680"/>
<protein>
    <submittedName>
        <fullName evidence="3">Uncharacterized protein</fullName>
    </submittedName>
</protein>
<dbReference type="Proteomes" id="UP000006023">
    <property type="component" value="Unassembled WGS sequence"/>
</dbReference>
<evidence type="ECO:0000256" key="2">
    <source>
        <dbReference type="SAM" id="MobiDB-lite"/>
    </source>
</evidence>
<proteinExistence type="predicted"/>
<feature type="region of interest" description="Disordered" evidence="2">
    <location>
        <begin position="1"/>
        <end position="28"/>
    </location>
</feature>
<keyword evidence="1" id="KW-0175">Coiled coil</keyword>
<reference evidence="3 4" key="1">
    <citation type="submission" date="2011-11" db="EMBL/GenBank/DDBJ databases">
        <title>Whole genome shotgun sequence of Gordonia amarae NBRC 15530.</title>
        <authorList>
            <person name="Takarada H."/>
            <person name="Hosoyama A."/>
            <person name="Tsuchikane K."/>
            <person name="Katsumata H."/>
            <person name="Yamazaki S."/>
            <person name="Fujita N."/>
        </authorList>
    </citation>
    <scope>NUCLEOTIDE SEQUENCE [LARGE SCALE GENOMIC DNA]</scope>
    <source>
        <strain evidence="3 4">NBRC 15530</strain>
    </source>
</reference>
<evidence type="ECO:0000256" key="1">
    <source>
        <dbReference type="SAM" id="Coils"/>
    </source>
</evidence>
<name>G7GSW7_9ACTN</name>
<feature type="coiled-coil region" evidence="1">
    <location>
        <begin position="39"/>
        <end position="73"/>
    </location>
</feature>
<evidence type="ECO:0000313" key="4">
    <source>
        <dbReference type="Proteomes" id="UP000006023"/>
    </source>
</evidence>
<organism evidence="3 4">
    <name type="scientific">Gordonia amarae NBRC 15530</name>
    <dbReference type="NCBI Taxonomy" id="1075090"/>
    <lineage>
        <taxon>Bacteria</taxon>
        <taxon>Bacillati</taxon>
        <taxon>Actinomycetota</taxon>
        <taxon>Actinomycetes</taxon>
        <taxon>Mycobacteriales</taxon>
        <taxon>Gordoniaceae</taxon>
        <taxon>Gordonia</taxon>
    </lineage>
</organism>
<gene>
    <name evidence="3" type="ORF">GOAMR_58_00680</name>
</gene>